<accession>A0ABV9BYU8</accession>
<feature type="transmembrane region" description="Helical" evidence="6">
    <location>
        <begin position="74"/>
        <end position="92"/>
    </location>
</feature>
<evidence type="ECO:0000256" key="3">
    <source>
        <dbReference type="ARBA" id="ARBA00022692"/>
    </source>
</evidence>
<evidence type="ECO:0000256" key="6">
    <source>
        <dbReference type="SAM" id="Phobius"/>
    </source>
</evidence>
<dbReference type="Proteomes" id="UP001595961">
    <property type="component" value="Unassembled WGS sequence"/>
</dbReference>
<keyword evidence="8" id="KW-1185">Reference proteome</keyword>
<feature type="transmembrane region" description="Helical" evidence="6">
    <location>
        <begin position="209"/>
        <end position="229"/>
    </location>
</feature>
<proteinExistence type="inferred from homology"/>
<evidence type="ECO:0000256" key="4">
    <source>
        <dbReference type="ARBA" id="ARBA00022989"/>
    </source>
</evidence>
<evidence type="ECO:0000256" key="1">
    <source>
        <dbReference type="ARBA" id="ARBA00004141"/>
    </source>
</evidence>
<dbReference type="PANTHER" id="PTHR31885">
    <property type="entry name" value="GH04784P"/>
    <property type="match status" value="1"/>
</dbReference>
<dbReference type="RefSeq" id="WP_266150625.1">
    <property type="nucleotide sequence ID" value="NZ_CP064028.1"/>
</dbReference>
<keyword evidence="5 6" id="KW-0472">Membrane</keyword>
<evidence type="ECO:0000313" key="8">
    <source>
        <dbReference type="Proteomes" id="UP001595961"/>
    </source>
</evidence>
<dbReference type="InterPro" id="IPR012506">
    <property type="entry name" value="TMEM86B-like"/>
</dbReference>
<gene>
    <name evidence="7" type="ORF">ACFO5W_04595</name>
</gene>
<sequence length="242" mass="26656">MSYPSIADKATSFRRPGLPVGLLAFGAILGAVLAGPLAADGWQWLHWICKPLTTVLIAWTAWRMAPPLSERYRRWIVIGMLFSLVGDIFLMLPQDAFVPGLVAFLFAHVCFIRAVLDDARFAARPWALLVCLAYAALNLWLLWPSLPPALYAPVVVYVVVLACMAGQAASRAWWHAGDALAVPARWAAAGALLFMLSDTLIAWNRFRLAIPWAALWILATYYAALWCLARSIQRVSGAGRHA</sequence>
<comment type="subcellular location">
    <subcellularLocation>
        <location evidence="1">Membrane</location>
        <topology evidence="1">Multi-pass membrane protein</topology>
    </subcellularLocation>
</comment>
<keyword evidence="4 6" id="KW-1133">Transmembrane helix</keyword>
<dbReference type="Pfam" id="PF07947">
    <property type="entry name" value="YhhN"/>
    <property type="match status" value="1"/>
</dbReference>
<name>A0ABV9BYU8_9GAMM</name>
<reference evidence="8" key="1">
    <citation type="journal article" date="2019" name="Int. J. Syst. Evol. Microbiol.">
        <title>The Global Catalogue of Microorganisms (GCM) 10K type strain sequencing project: providing services to taxonomists for standard genome sequencing and annotation.</title>
        <authorList>
            <consortium name="The Broad Institute Genomics Platform"/>
            <consortium name="The Broad Institute Genome Sequencing Center for Infectious Disease"/>
            <person name="Wu L."/>
            <person name="Ma J."/>
        </authorList>
    </citation>
    <scope>NUCLEOTIDE SEQUENCE [LARGE SCALE GENOMIC DNA]</scope>
    <source>
        <strain evidence="8">CCM 4481</strain>
    </source>
</reference>
<protein>
    <submittedName>
        <fullName evidence="7">Lysoplasmalogenase</fullName>
    </submittedName>
</protein>
<comment type="caution">
    <text evidence="7">The sequence shown here is derived from an EMBL/GenBank/DDBJ whole genome shotgun (WGS) entry which is preliminary data.</text>
</comment>
<feature type="transmembrane region" description="Helical" evidence="6">
    <location>
        <begin position="149"/>
        <end position="174"/>
    </location>
</feature>
<feature type="transmembrane region" description="Helical" evidence="6">
    <location>
        <begin position="44"/>
        <end position="62"/>
    </location>
</feature>
<feature type="transmembrane region" description="Helical" evidence="6">
    <location>
        <begin position="186"/>
        <end position="203"/>
    </location>
</feature>
<comment type="similarity">
    <text evidence="2">Belongs to the TMEM86 family.</text>
</comment>
<dbReference type="EMBL" id="JBHSGA010000008">
    <property type="protein sequence ID" value="MFC4525909.1"/>
    <property type="molecule type" value="Genomic_DNA"/>
</dbReference>
<keyword evidence="3 6" id="KW-0812">Transmembrane</keyword>
<feature type="transmembrane region" description="Helical" evidence="6">
    <location>
        <begin position="123"/>
        <end position="143"/>
    </location>
</feature>
<organism evidence="7 8">
    <name type="scientific">Dyella halodurans</name>
    <dbReference type="NCBI Taxonomy" id="1920171"/>
    <lineage>
        <taxon>Bacteria</taxon>
        <taxon>Pseudomonadati</taxon>
        <taxon>Pseudomonadota</taxon>
        <taxon>Gammaproteobacteria</taxon>
        <taxon>Lysobacterales</taxon>
        <taxon>Rhodanobacteraceae</taxon>
        <taxon>Dyella</taxon>
    </lineage>
</organism>
<evidence type="ECO:0000313" key="7">
    <source>
        <dbReference type="EMBL" id="MFC4525909.1"/>
    </source>
</evidence>
<dbReference type="PANTHER" id="PTHR31885:SF6">
    <property type="entry name" value="GH04784P"/>
    <property type="match status" value="1"/>
</dbReference>
<feature type="transmembrane region" description="Helical" evidence="6">
    <location>
        <begin position="98"/>
        <end position="116"/>
    </location>
</feature>
<evidence type="ECO:0000256" key="2">
    <source>
        <dbReference type="ARBA" id="ARBA00007375"/>
    </source>
</evidence>
<evidence type="ECO:0000256" key="5">
    <source>
        <dbReference type="ARBA" id="ARBA00023136"/>
    </source>
</evidence>